<accession>S4RAJ2</accession>
<evidence type="ECO:0000256" key="1">
    <source>
        <dbReference type="SAM" id="MobiDB-lite"/>
    </source>
</evidence>
<dbReference type="HOGENOM" id="CLU_2031989_0_0_1"/>
<reference evidence="2" key="1">
    <citation type="submission" date="2025-08" db="UniProtKB">
        <authorList>
            <consortium name="Ensembl"/>
        </authorList>
    </citation>
    <scope>IDENTIFICATION</scope>
</reference>
<dbReference type="Ensembl" id="ENSPMAT00000002234.1">
    <property type="protein sequence ID" value="ENSPMAP00000002223.1"/>
    <property type="gene ID" value="ENSPMAG00000002033.1"/>
</dbReference>
<sequence>VVNGEQRPATGTSLLASTATETAVANVEIVGEAAKKGTTNSNDSKPRVYADDASTLKTVSTELSNNTSTDISSEASTDTFAEAPTDTSAEALTDTVRSPAALSDTSAEASTDTSAEAPTDTS</sequence>
<reference evidence="2" key="2">
    <citation type="submission" date="2025-09" db="UniProtKB">
        <authorList>
            <consortium name="Ensembl"/>
        </authorList>
    </citation>
    <scope>IDENTIFICATION</scope>
</reference>
<feature type="compositionally biased region" description="Low complexity" evidence="1">
    <location>
        <begin position="100"/>
        <end position="122"/>
    </location>
</feature>
<organism evidence="2">
    <name type="scientific">Petromyzon marinus</name>
    <name type="common">Sea lamprey</name>
    <dbReference type="NCBI Taxonomy" id="7757"/>
    <lineage>
        <taxon>Eukaryota</taxon>
        <taxon>Metazoa</taxon>
        <taxon>Chordata</taxon>
        <taxon>Craniata</taxon>
        <taxon>Vertebrata</taxon>
        <taxon>Cyclostomata</taxon>
        <taxon>Hyperoartia</taxon>
        <taxon>Petromyzontiformes</taxon>
        <taxon>Petromyzontidae</taxon>
        <taxon>Petromyzon</taxon>
    </lineage>
</organism>
<name>S4RAJ2_PETMA</name>
<dbReference type="AlphaFoldDB" id="S4RAJ2"/>
<feature type="region of interest" description="Disordered" evidence="1">
    <location>
        <begin position="60"/>
        <end position="122"/>
    </location>
</feature>
<proteinExistence type="predicted"/>
<protein>
    <submittedName>
        <fullName evidence="2">Uncharacterized protein</fullName>
    </submittedName>
</protein>
<feature type="compositionally biased region" description="Polar residues" evidence="1">
    <location>
        <begin position="60"/>
        <end position="90"/>
    </location>
</feature>
<dbReference type="OMA" id="WRYSTRN"/>
<evidence type="ECO:0000313" key="2">
    <source>
        <dbReference type="Ensembl" id="ENSPMAP00000002223.1"/>
    </source>
</evidence>